<dbReference type="Gene3D" id="1.10.287.70">
    <property type="match status" value="1"/>
</dbReference>
<feature type="transmembrane region" description="Helical" evidence="7">
    <location>
        <begin position="402"/>
        <end position="426"/>
    </location>
</feature>
<dbReference type="GO" id="GO:0005248">
    <property type="term" value="F:voltage-gated sodium channel activity"/>
    <property type="evidence" value="ECO:0007669"/>
    <property type="project" value="TreeGrafter"/>
</dbReference>
<dbReference type="SUPFAM" id="SSF47473">
    <property type="entry name" value="EF-hand"/>
    <property type="match status" value="1"/>
</dbReference>
<feature type="domain" description="EF-hand" evidence="8">
    <location>
        <begin position="450"/>
        <end position="485"/>
    </location>
</feature>
<name>A0A812N4N7_SYMPI</name>
<feature type="region of interest" description="Disordered" evidence="6">
    <location>
        <begin position="556"/>
        <end position="580"/>
    </location>
</feature>
<accession>A0A812N4N7</accession>
<keyword evidence="4 7" id="KW-1133">Transmembrane helix</keyword>
<evidence type="ECO:0000259" key="8">
    <source>
        <dbReference type="PROSITE" id="PS50222"/>
    </source>
</evidence>
<evidence type="ECO:0000256" key="6">
    <source>
        <dbReference type="SAM" id="MobiDB-lite"/>
    </source>
</evidence>
<evidence type="ECO:0000256" key="4">
    <source>
        <dbReference type="ARBA" id="ARBA00022989"/>
    </source>
</evidence>
<dbReference type="PANTHER" id="PTHR10037">
    <property type="entry name" value="VOLTAGE-GATED CATION CHANNEL CALCIUM AND SODIUM"/>
    <property type="match status" value="1"/>
</dbReference>
<keyword evidence="2 7" id="KW-0812">Transmembrane</keyword>
<keyword evidence="3" id="KW-0106">Calcium</keyword>
<protein>
    <submittedName>
        <fullName evidence="9">Para protein</fullName>
    </submittedName>
</protein>
<dbReference type="InterPro" id="IPR027359">
    <property type="entry name" value="Volt_channel_dom_sf"/>
</dbReference>
<dbReference type="SMART" id="SM00054">
    <property type="entry name" value="EFh"/>
    <property type="match status" value="2"/>
</dbReference>
<comment type="subcellular location">
    <subcellularLocation>
        <location evidence="1">Membrane</location>
        <topology evidence="1">Multi-pass membrane protein</topology>
    </subcellularLocation>
</comment>
<feature type="compositionally biased region" description="Pro residues" evidence="6">
    <location>
        <begin position="61"/>
        <end position="70"/>
    </location>
</feature>
<keyword evidence="10" id="KW-1185">Reference proteome</keyword>
<dbReference type="PROSITE" id="PS00018">
    <property type="entry name" value="EF_HAND_1"/>
    <property type="match status" value="2"/>
</dbReference>
<comment type="caution">
    <text evidence="9">The sequence shown here is derived from an EMBL/GenBank/DDBJ whole genome shotgun (WGS) entry which is preliminary data.</text>
</comment>
<dbReference type="InterPro" id="IPR005821">
    <property type="entry name" value="Ion_trans_dom"/>
</dbReference>
<dbReference type="EMBL" id="CAJNIZ010009813">
    <property type="protein sequence ID" value="CAE7288746.1"/>
    <property type="molecule type" value="Genomic_DNA"/>
</dbReference>
<dbReference type="SUPFAM" id="SSF81324">
    <property type="entry name" value="Voltage-gated potassium channels"/>
    <property type="match status" value="1"/>
</dbReference>
<reference evidence="9" key="1">
    <citation type="submission" date="2021-02" db="EMBL/GenBank/DDBJ databases">
        <authorList>
            <person name="Dougan E. K."/>
            <person name="Rhodes N."/>
            <person name="Thang M."/>
            <person name="Chan C."/>
        </authorList>
    </citation>
    <scope>NUCLEOTIDE SEQUENCE</scope>
</reference>
<sequence length="580" mass="65125">MEGWLKPALDELIQQHQHSLQSIEALKEEHRFWQLDGKGRDDVASLLTRLDNLGALEPKLPKLPPKPSGQPRPTKPEPADGDLCDIFLEDIDRVDTASHESRVFQEVEFNDNNAETIDGGPVPVQPEISVRKIRISTVQNFRASPGPLRKVINEVFEDAIQAAEEHAHDQEEHGSAWPCRLSEQIVANRWFEMGTGAIIFINLLTIGLEAQLSLSQDAASLIILDTMERIFLAIYSLELLVRFLAGGCAVFCNVWFLLDFFLVTVGVLAVLLKLLGPNSPLSVDGFEKILIVRGLRLLRLVRALRMFEHFKVVWHLVYALLSAGRTVMSATALISFTLYIFACVAVEIITKDENILADPETSEIVRVYFNSLPRASLTLMQFVTLDSIAAVYSPLIMKKPYLAVYFASILIFVSIGLMNLITAVIIEGAMESSAEKREEERMEVKEKIRESLPMLLDTFITLDIDRSGRITREELQNNALQLLPPSLLDKLPIDDVFDLFDILDVDENNYLTQAEFVEGLLNIALLDTPLWNIQALKLLRRIAHLTSQIHTSQIHQTQSSETSSLGVPDVFSNRPSTARL</sequence>
<evidence type="ECO:0000313" key="9">
    <source>
        <dbReference type="EMBL" id="CAE7288746.1"/>
    </source>
</evidence>
<dbReference type="Gene3D" id="1.20.120.350">
    <property type="entry name" value="Voltage-gated potassium channels. Chain C"/>
    <property type="match status" value="1"/>
</dbReference>
<evidence type="ECO:0000256" key="5">
    <source>
        <dbReference type="ARBA" id="ARBA00023136"/>
    </source>
</evidence>
<dbReference type="GO" id="GO:0001518">
    <property type="term" value="C:voltage-gated sodium channel complex"/>
    <property type="evidence" value="ECO:0007669"/>
    <property type="project" value="TreeGrafter"/>
</dbReference>
<feature type="domain" description="EF-hand" evidence="8">
    <location>
        <begin position="491"/>
        <end position="526"/>
    </location>
</feature>
<feature type="region of interest" description="Disordered" evidence="6">
    <location>
        <begin position="56"/>
        <end position="81"/>
    </location>
</feature>
<evidence type="ECO:0000256" key="3">
    <source>
        <dbReference type="ARBA" id="ARBA00022837"/>
    </source>
</evidence>
<gene>
    <name evidence="9" type="primary">para</name>
    <name evidence="9" type="ORF">SPIL2461_LOCUS6491</name>
</gene>
<dbReference type="AlphaFoldDB" id="A0A812N4N7"/>
<dbReference type="InterPro" id="IPR018247">
    <property type="entry name" value="EF_Hand_1_Ca_BS"/>
</dbReference>
<dbReference type="PANTHER" id="PTHR10037:SF62">
    <property type="entry name" value="SODIUM CHANNEL PROTEIN 60E"/>
    <property type="match status" value="1"/>
</dbReference>
<dbReference type="OrthoDB" id="431720at2759"/>
<dbReference type="Pfam" id="PF13499">
    <property type="entry name" value="EF-hand_7"/>
    <property type="match status" value="1"/>
</dbReference>
<feature type="transmembrane region" description="Helical" evidence="7">
    <location>
        <begin position="243"/>
        <end position="272"/>
    </location>
</feature>
<feature type="compositionally biased region" description="Polar residues" evidence="6">
    <location>
        <begin position="556"/>
        <end position="565"/>
    </location>
</feature>
<dbReference type="InterPro" id="IPR043203">
    <property type="entry name" value="VGCC_Ca_Na"/>
</dbReference>
<organism evidence="9 10">
    <name type="scientific">Symbiodinium pilosum</name>
    <name type="common">Dinoflagellate</name>
    <dbReference type="NCBI Taxonomy" id="2952"/>
    <lineage>
        <taxon>Eukaryota</taxon>
        <taxon>Sar</taxon>
        <taxon>Alveolata</taxon>
        <taxon>Dinophyceae</taxon>
        <taxon>Suessiales</taxon>
        <taxon>Symbiodiniaceae</taxon>
        <taxon>Symbiodinium</taxon>
    </lineage>
</organism>
<evidence type="ECO:0000256" key="7">
    <source>
        <dbReference type="SAM" id="Phobius"/>
    </source>
</evidence>
<dbReference type="InterPro" id="IPR002048">
    <property type="entry name" value="EF_hand_dom"/>
</dbReference>
<dbReference type="Proteomes" id="UP000649617">
    <property type="component" value="Unassembled WGS sequence"/>
</dbReference>
<dbReference type="Pfam" id="PF00520">
    <property type="entry name" value="Ion_trans"/>
    <property type="match status" value="1"/>
</dbReference>
<evidence type="ECO:0000256" key="1">
    <source>
        <dbReference type="ARBA" id="ARBA00004141"/>
    </source>
</evidence>
<proteinExistence type="predicted"/>
<dbReference type="Gene3D" id="1.10.238.10">
    <property type="entry name" value="EF-hand"/>
    <property type="match status" value="1"/>
</dbReference>
<evidence type="ECO:0000256" key="2">
    <source>
        <dbReference type="ARBA" id="ARBA00022692"/>
    </source>
</evidence>
<dbReference type="GO" id="GO:0005509">
    <property type="term" value="F:calcium ion binding"/>
    <property type="evidence" value="ECO:0007669"/>
    <property type="project" value="InterPro"/>
</dbReference>
<feature type="transmembrane region" description="Helical" evidence="7">
    <location>
        <begin position="327"/>
        <end position="349"/>
    </location>
</feature>
<dbReference type="InterPro" id="IPR011992">
    <property type="entry name" value="EF-hand-dom_pair"/>
</dbReference>
<evidence type="ECO:0000313" key="10">
    <source>
        <dbReference type="Proteomes" id="UP000649617"/>
    </source>
</evidence>
<dbReference type="PROSITE" id="PS50222">
    <property type="entry name" value="EF_HAND_2"/>
    <property type="match status" value="2"/>
</dbReference>
<keyword evidence="5 7" id="KW-0472">Membrane</keyword>